<accession>A0ABQ7EJ17</accession>
<feature type="compositionally biased region" description="Basic and acidic residues" evidence="1">
    <location>
        <begin position="189"/>
        <end position="202"/>
    </location>
</feature>
<dbReference type="EMBL" id="QGKV02000299">
    <property type="protein sequence ID" value="KAF3596466.1"/>
    <property type="molecule type" value="Genomic_DNA"/>
</dbReference>
<feature type="compositionally biased region" description="Basic and acidic residues" evidence="1">
    <location>
        <begin position="169"/>
        <end position="182"/>
    </location>
</feature>
<gene>
    <name evidence="2" type="ORF">DY000_02021818</name>
</gene>
<feature type="region of interest" description="Disordered" evidence="1">
    <location>
        <begin position="160"/>
        <end position="202"/>
    </location>
</feature>
<sequence>MISLDVGLLEKFEEGLGSQKSGLGSRPRSTKNCEPLALDCLGWDSEGLYLLVGDFNSLSEGLGYISDQEDGNDISEMFGHDRTPLQRTRSFPVYGNRTRVRKTVLASIGPSRNWDRRHQHDQSAQSNPRTDQNRATEGPQDQGAENTLKLLHDVMTEELGVEVSQTGRDQVELAGRAESRDGRTRRRAQPHDGSARRRADRRDGEYNHTSIYLAGELTDVMVELAGELTRVMVQLSGEWLLCGICSKTGFRARPWFTFGLRLCDDKSAFVLPVCDFYLIRYKVREVLSAYMTCLGMNRATSKGRFGVAYGILVGCVLGEFWTAVLTVSQILFSSLSHAPPLPLQRTDALAKGIGLLLFFFQNYPVFGTWMPAIASATSEPPSSLSETFSSSPSSVFQLSGMLSGSSLNISSSMSSPHETVSSISEKRDIFDGAGVLAGLVGISSRTSSSGKIEKPGNFKAAVDGGEGQDKGGWGLVKRLKRLWLFWIGWFGVVMEKRLSATWLILVGSWCTLKVTNRFISLCASKWW</sequence>
<keyword evidence="3" id="KW-1185">Reference proteome</keyword>
<proteinExistence type="predicted"/>
<evidence type="ECO:0000313" key="2">
    <source>
        <dbReference type="EMBL" id="KAF3596466.1"/>
    </source>
</evidence>
<dbReference type="Proteomes" id="UP000266723">
    <property type="component" value="Unassembled WGS sequence"/>
</dbReference>
<evidence type="ECO:0000256" key="1">
    <source>
        <dbReference type="SAM" id="MobiDB-lite"/>
    </source>
</evidence>
<protein>
    <submittedName>
        <fullName evidence="2">Uncharacterized protein</fullName>
    </submittedName>
</protein>
<reference evidence="2 3" key="1">
    <citation type="journal article" date="2020" name="BMC Genomics">
        <title>Intraspecific diversification of the crop wild relative Brassica cretica Lam. using demographic model selection.</title>
        <authorList>
            <person name="Kioukis A."/>
            <person name="Michalopoulou V.A."/>
            <person name="Briers L."/>
            <person name="Pirintsos S."/>
            <person name="Studholme D.J."/>
            <person name="Pavlidis P."/>
            <person name="Sarris P.F."/>
        </authorList>
    </citation>
    <scope>NUCLEOTIDE SEQUENCE [LARGE SCALE GENOMIC DNA]</scope>
    <source>
        <strain evidence="3">cv. PFS-1207/04</strain>
    </source>
</reference>
<name>A0ABQ7EJ17_BRACR</name>
<evidence type="ECO:0000313" key="3">
    <source>
        <dbReference type="Proteomes" id="UP000266723"/>
    </source>
</evidence>
<organism evidence="2 3">
    <name type="scientific">Brassica cretica</name>
    <name type="common">Mustard</name>
    <dbReference type="NCBI Taxonomy" id="69181"/>
    <lineage>
        <taxon>Eukaryota</taxon>
        <taxon>Viridiplantae</taxon>
        <taxon>Streptophyta</taxon>
        <taxon>Embryophyta</taxon>
        <taxon>Tracheophyta</taxon>
        <taxon>Spermatophyta</taxon>
        <taxon>Magnoliopsida</taxon>
        <taxon>eudicotyledons</taxon>
        <taxon>Gunneridae</taxon>
        <taxon>Pentapetalae</taxon>
        <taxon>rosids</taxon>
        <taxon>malvids</taxon>
        <taxon>Brassicales</taxon>
        <taxon>Brassicaceae</taxon>
        <taxon>Brassiceae</taxon>
        <taxon>Brassica</taxon>
    </lineage>
</organism>
<feature type="compositionally biased region" description="Polar residues" evidence="1">
    <location>
        <begin position="122"/>
        <end position="135"/>
    </location>
</feature>
<feature type="region of interest" description="Disordered" evidence="1">
    <location>
        <begin position="105"/>
        <end position="145"/>
    </location>
</feature>
<comment type="caution">
    <text evidence="2">The sequence shown here is derived from an EMBL/GenBank/DDBJ whole genome shotgun (WGS) entry which is preliminary data.</text>
</comment>